<dbReference type="InterPro" id="IPR002893">
    <property type="entry name" value="Znf_MYND"/>
</dbReference>
<dbReference type="AlphaFoldDB" id="A0A7S0WVM5"/>
<reference evidence="6" key="1">
    <citation type="submission" date="2021-01" db="EMBL/GenBank/DDBJ databases">
        <authorList>
            <person name="Corre E."/>
            <person name="Pelletier E."/>
            <person name="Niang G."/>
            <person name="Scheremetjew M."/>
            <person name="Finn R."/>
            <person name="Kale V."/>
            <person name="Holt S."/>
            <person name="Cochrane G."/>
            <person name="Meng A."/>
            <person name="Brown T."/>
            <person name="Cohen L."/>
        </authorList>
    </citation>
    <scope>NUCLEOTIDE SEQUENCE</scope>
    <source>
        <strain evidence="6">SAG 11-49</strain>
    </source>
</reference>
<protein>
    <recommendedName>
        <fullName evidence="5">MYND-type domain-containing protein</fullName>
    </recommendedName>
</protein>
<dbReference type="PROSITE" id="PS50865">
    <property type="entry name" value="ZF_MYND_2"/>
    <property type="match status" value="1"/>
</dbReference>
<dbReference type="Pfam" id="PF01753">
    <property type="entry name" value="zf-MYND"/>
    <property type="match status" value="1"/>
</dbReference>
<feature type="domain" description="MYND-type" evidence="5">
    <location>
        <begin position="215"/>
        <end position="255"/>
    </location>
</feature>
<dbReference type="EMBL" id="HBFB01022066">
    <property type="protein sequence ID" value="CAD8685501.1"/>
    <property type="molecule type" value="Transcribed_RNA"/>
</dbReference>
<gene>
    <name evidence="6" type="ORF">CLEI1391_LOCUS12367</name>
</gene>
<dbReference type="SUPFAM" id="SSF144232">
    <property type="entry name" value="HIT/MYND zinc finger-like"/>
    <property type="match status" value="1"/>
</dbReference>
<dbReference type="Gene3D" id="6.10.140.2220">
    <property type="match status" value="1"/>
</dbReference>
<evidence type="ECO:0000259" key="5">
    <source>
        <dbReference type="PROSITE" id="PS50865"/>
    </source>
</evidence>
<name>A0A7S0WVM5_9CHLO</name>
<evidence type="ECO:0000256" key="4">
    <source>
        <dbReference type="PROSITE-ProRule" id="PRU00134"/>
    </source>
</evidence>
<evidence type="ECO:0000313" key="6">
    <source>
        <dbReference type="EMBL" id="CAD8685501.1"/>
    </source>
</evidence>
<keyword evidence="2 4" id="KW-0863">Zinc-finger</keyword>
<evidence type="ECO:0000256" key="2">
    <source>
        <dbReference type="ARBA" id="ARBA00022771"/>
    </source>
</evidence>
<proteinExistence type="predicted"/>
<accession>A0A7S0WVM5</accession>
<evidence type="ECO:0000256" key="3">
    <source>
        <dbReference type="ARBA" id="ARBA00022833"/>
    </source>
</evidence>
<evidence type="ECO:0000256" key="1">
    <source>
        <dbReference type="ARBA" id="ARBA00022723"/>
    </source>
</evidence>
<sequence>MSFQASQADADLVLSAIQRLPSEYNKQLWAKAREAGGGRKTLIACMLPPQLDEGGPAVDEIVIKALRKETRPMLSAKASQMLLTCCQGVLPEDVPMFRREQAHAPWHIIEQPDRLGIIVSVEISGQLRSQVMMMQQLQPAVGSGDTAIDMLEDATAEGSGHGGPSLDAALVAVGEPELTERLGTIRAMPGTTPQSAHQAMQEYVAEVLRRLNHRCNKCGTVSDSAPLKRCTQCKVMAYCGKECQAADWKAHKKECARIAGWGSMMSGVKAGVGLTAPDMLSNMGVDRDEVLRRIVTPQGMAKLAELEGASAGRS</sequence>
<organism evidence="6">
    <name type="scientific">Chlamydomonas leiostraca</name>
    <dbReference type="NCBI Taxonomy" id="1034604"/>
    <lineage>
        <taxon>Eukaryota</taxon>
        <taxon>Viridiplantae</taxon>
        <taxon>Chlorophyta</taxon>
        <taxon>core chlorophytes</taxon>
        <taxon>Chlorophyceae</taxon>
        <taxon>CS clade</taxon>
        <taxon>Chlamydomonadales</taxon>
        <taxon>Chlamydomonadaceae</taxon>
        <taxon>Chlamydomonas</taxon>
    </lineage>
</organism>
<keyword evidence="1" id="KW-0479">Metal-binding</keyword>
<keyword evidence="3" id="KW-0862">Zinc</keyword>
<dbReference type="GO" id="GO:0008270">
    <property type="term" value="F:zinc ion binding"/>
    <property type="evidence" value="ECO:0007669"/>
    <property type="project" value="UniProtKB-KW"/>
</dbReference>